<dbReference type="OrthoDB" id="9803773at2"/>
<dbReference type="AlphaFoldDB" id="A0A5C5WF70"/>
<evidence type="ECO:0000256" key="5">
    <source>
        <dbReference type="ARBA" id="ARBA00022705"/>
    </source>
</evidence>
<dbReference type="InterPro" id="IPR037068">
    <property type="entry name" value="DNA_primase_core_N_sf"/>
</dbReference>
<dbReference type="GO" id="GO:1990077">
    <property type="term" value="C:primosome complex"/>
    <property type="evidence" value="ECO:0007669"/>
    <property type="project" value="UniProtKB-KW"/>
</dbReference>
<dbReference type="GO" id="GO:0003677">
    <property type="term" value="F:DNA binding"/>
    <property type="evidence" value="ECO:0007669"/>
    <property type="project" value="UniProtKB-KW"/>
</dbReference>
<evidence type="ECO:0000256" key="11">
    <source>
        <dbReference type="ARBA" id="ARBA00023163"/>
    </source>
</evidence>
<dbReference type="EC" id="2.7.7.101" evidence="12"/>
<evidence type="ECO:0000256" key="4">
    <source>
        <dbReference type="ARBA" id="ARBA00022695"/>
    </source>
</evidence>
<evidence type="ECO:0000256" key="8">
    <source>
        <dbReference type="ARBA" id="ARBA00022833"/>
    </source>
</evidence>
<dbReference type="InterPro" id="IPR030846">
    <property type="entry name" value="DnaG_bac"/>
</dbReference>
<dbReference type="PIRSF" id="PIRSF002811">
    <property type="entry name" value="DnaG"/>
    <property type="match status" value="1"/>
</dbReference>
<name>A0A5C5WF70_9BACT</name>
<dbReference type="Proteomes" id="UP000318995">
    <property type="component" value="Unassembled WGS sequence"/>
</dbReference>
<dbReference type="InterPro" id="IPR006295">
    <property type="entry name" value="DNA_primase_DnaG"/>
</dbReference>
<dbReference type="PROSITE" id="PS50880">
    <property type="entry name" value="TOPRIM"/>
    <property type="match status" value="1"/>
</dbReference>
<keyword evidence="7 12" id="KW-0863">Zinc-finger</keyword>
<dbReference type="SMART" id="SM00400">
    <property type="entry name" value="ZnF_CHCC"/>
    <property type="match status" value="1"/>
</dbReference>
<keyword evidence="1 12" id="KW-0240">DNA-directed RNA polymerase</keyword>
<protein>
    <recommendedName>
        <fullName evidence="12 13">DNA primase</fullName>
        <ecNumber evidence="12">2.7.7.101</ecNumber>
    </recommendedName>
</protein>
<proteinExistence type="inferred from homology"/>
<comment type="caution">
    <text evidence="17">The sequence shown here is derived from an EMBL/GenBank/DDBJ whole genome shotgun (WGS) entry which is preliminary data.</text>
</comment>
<keyword evidence="18" id="KW-1185">Reference proteome</keyword>
<dbReference type="SUPFAM" id="SSF57783">
    <property type="entry name" value="Zinc beta-ribbon"/>
    <property type="match status" value="1"/>
</dbReference>
<evidence type="ECO:0000313" key="17">
    <source>
        <dbReference type="EMBL" id="TWT48739.1"/>
    </source>
</evidence>
<dbReference type="InterPro" id="IPR050219">
    <property type="entry name" value="DnaG_primase"/>
</dbReference>
<feature type="domain" description="Toprim" evidence="16">
    <location>
        <begin position="267"/>
        <end position="350"/>
    </location>
</feature>
<comment type="subunit">
    <text evidence="12">Monomer. Interacts with DnaB.</text>
</comment>
<evidence type="ECO:0000256" key="15">
    <source>
        <dbReference type="SAM" id="MobiDB-lite"/>
    </source>
</evidence>
<dbReference type="GO" id="GO:0003899">
    <property type="term" value="F:DNA-directed RNA polymerase activity"/>
    <property type="evidence" value="ECO:0007669"/>
    <property type="project" value="UniProtKB-UniRule"/>
</dbReference>
<evidence type="ECO:0000313" key="18">
    <source>
        <dbReference type="Proteomes" id="UP000318995"/>
    </source>
</evidence>
<dbReference type="InterPro" id="IPR036977">
    <property type="entry name" value="DNA_primase_Znf_CHC2"/>
</dbReference>
<dbReference type="HAMAP" id="MF_00974">
    <property type="entry name" value="DNA_primase_DnaG"/>
    <property type="match status" value="1"/>
</dbReference>
<reference evidence="17 18" key="1">
    <citation type="submission" date="2019-02" db="EMBL/GenBank/DDBJ databases">
        <title>Deep-cultivation of Planctomycetes and their phenomic and genomic characterization uncovers novel biology.</title>
        <authorList>
            <person name="Wiegand S."/>
            <person name="Jogler M."/>
            <person name="Boedeker C."/>
            <person name="Pinto D."/>
            <person name="Vollmers J."/>
            <person name="Rivas-Marin E."/>
            <person name="Kohn T."/>
            <person name="Peeters S.H."/>
            <person name="Heuer A."/>
            <person name="Rast P."/>
            <person name="Oberbeckmann S."/>
            <person name="Bunk B."/>
            <person name="Jeske O."/>
            <person name="Meyerdierks A."/>
            <person name="Storesund J.E."/>
            <person name="Kallscheuer N."/>
            <person name="Luecker S."/>
            <person name="Lage O.M."/>
            <person name="Pohl T."/>
            <person name="Merkel B.J."/>
            <person name="Hornburger P."/>
            <person name="Mueller R.-W."/>
            <person name="Bruemmer F."/>
            <person name="Labrenz M."/>
            <person name="Spormann A.M."/>
            <person name="Op Den Camp H."/>
            <person name="Overmann J."/>
            <person name="Amann R."/>
            <person name="Jetten M.S.M."/>
            <person name="Mascher T."/>
            <person name="Medema M.H."/>
            <person name="Devos D.P."/>
            <person name="Kaster A.-K."/>
            <person name="Ovreas L."/>
            <person name="Rohde M."/>
            <person name="Galperin M.Y."/>
            <person name="Jogler C."/>
        </authorList>
    </citation>
    <scope>NUCLEOTIDE SEQUENCE [LARGE SCALE GENOMIC DNA]</scope>
    <source>
        <strain evidence="17 18">Pla111</strain>
    </source>
</reference>
<dbReference type="InterPro" id="IPR013264">
    <property type="entry name" value="DNAG_N"/>
</dbReference>
<keyword evidence="11 12" id="KW-0804">Transcription</keyword>
<comment type="domain">
    <text evidence="12">Contains an N-terminal zinc-binding domain, a central core domain that contains the primase activity, and a C-terminal DnaB-binding domain.</text>
</comment>
<dbReference type="InterPro" id="IPR034151">
    <property type="entry name" value="TOPRIM_DnaG_bac"/>
</dbReference>
<dbReference type="Pfam" id="PF13155">
    <property type="entry name" value="Toprim_2"/>
    <property type="match status" value="1"/>
</dbReference>
<gene>
    <name evidence="12 17" type="primary">dnaG</name>
    <name evidence="17" type="ORF">Pla111_05140</name>
</gene>
<comment type="similarity">
    <text evidence="12 13">Belongs to the DnaG primase family.</text>
</comment>
<evidence type="ECO:0000256" key="1">
    <source>
        <dbReference type="ARBA" id="ARBA00022478"/>
    </source>
</evidence>
<dbReference type="PANTHER" id="PTHR30313:SF2">
    <property type="entry name" value="DNA PRIMASE"/>
    <property type="match status" value="1"/>
</dbReference>
<evidence type="ECO:0000256" key="10">
    <source>
        <dbReference type="ARBA" id="ARBA00023125"/>
    </source>
</evidence>
<dbReference type="FunFam" id="3.90.580.10:FF:000001">
    <property type="entry name" value="DNA primase"/>
    <property type="match status" value="1"/>
</dbReference>
<feature type="region of interest" description="Disordered" evidence="15">
    <location>
        <begin position="449"/>
        <end position="468"/>
    </location>
</feature>
<comment type="catalytic activity">
    <reaction evidence="12">
        <text>ssDNA + n NTP = ssDNA/pppN(pN)n-1 hybrid + (n-1) diphosphate.</text>
        <dbReference type="EC" id="2.7.7.101"/>
    </reaction>
</comment>
<dbReference type="SUPFAM" id="SSF56731">
    <property type="entry name" value="DNA primase core"/>
    <property type="match status" value="1"/>
</dbReference>
<keyword evidence="4 12" id="KW-0548">Nucleotidyltransferase</keyword>
<keyword evidence="2 12" id="KW-0639">Primosome</keyword>
<dbReference type="InterPro" id="IPR006171">
    <property type="entry name" value="TOPRIM_dom"/>
</dbReference>
<dbReference type="Gene3D" id="3.40.1360.10">
    <property type="match status" value="1"/>
</dbReference>
<accession>A0A5C5WF70</accession>
<evidence type="ECO:0000256" key="7">
    <source>
        <dbReference type="ARBA" id="ARBA00022771"/>
    </source>
</evidence>
<feature type="zinc finger region" description="CHC2-type" evidence="12 14">
    <location>
        <begin position="35"/>
        <end position="59"/>
    </location>
</feature>
<evidence type="ECO:0000256" key="2">
    <source>
        <dbReference type="ARBA" id="ARBA00022515"/>
    </source>
</evidence>
<dbReference type="GO" id="GO:0000428">
    <property type="term" value="C:DNA-directed RNA polymerase complex"/>
    <property type="evidence" value="ECO:0007669"/>
    <property type="project" value="UniProtKB-KW"/>
</dbReference>
<comment type="cofactor">
    <cofactor evidence="12 13 14">
        <name>Zn(2+)</name>
        <dbReference type="ChEBI" id="CHEBI:29105"/>
    </cofactor>
    <text evidence="12 13 14">Binds 1 zinc ion per monomer.</text>
</comment>
<evidence type="ECO:0000256" key="9">
    <source>
        <dbReference type="ARBA" id="ARBA00022842"/>
    </source>
</evidence>
<sequence length="619" mass="67983">MDDNKDIVRQATDIVDLAGSYLSLRRQGRGYVALCPWHDDSRPSLQINPERQSFKCWVCDIGGDVFSFVMKMDGLEFREAMEMLADRAGISLAPNPNAPRIEPGSPGDKKTLYAAMAWAVAAYHRCLQVSPAAAPARRYLADRSITDESVERFGIGFAPTDWDWLLRQAEGAGFSPAVLERVNLIAPRKSGPGHYDQFRGRLLFPIRDVRSRPVAIGGRVLPELVAAEQRPDYKPAKYVNSAETPIYSKSHELYALDLARDRAQQRDQLIVVEGYTDVIAAHQAGVTNVVAACGTAVGEGHLKLIRRYTDRVVLVLDGDEAGRRRASELLELFIASPIDLKILTLPNGLDPCDFISSHGSDEFVALVDTAPDALEHKLMSVSERMPTAVENTHDAASAVEEVLGTLAKTRVAVGEANSSMVLREQSVLGRLSRRFRLPEEGLRQRLNDLRKGSPAVAPKASPAGDMPALPPAKTLSAWEREAIELLLVSSEIALELTATLDEADFLSAAGRAVFVLCREQAEQGDASFERLMLAAASERMKGLLVELDERGRDRATSDVRRRINDLLSARRRRHEDARHGEQLAALEQGNLAETAADEAVIALFADRKRRETGPLSTDG</sequence>
<evidence type="ECO:0000256" key="6">
    <source>
        <dbReference type="ARBA" id="ARBA00022723"/>
    </source>
</evidence>
<keyword evidence="5 12" id="KW-0235">DNA replication</keyword>
<dbReference type="Gene3D" id="3.90.980.10">
    <property type="entry name" value="DNA primase, catalytic core, N-terminal domain"/>
    <property type="match status" value="1"/>
</dbReference>
<dbReference type="InterPro" id="IPR002694">
    <property type="entry name" value="Znf_CHC2"/>
</dbReference>
<organism evidence="17 18">
    <name type="scientific">Botrimarina hoheduenensis</name>
    <dbReference type="NCBI Taxonomy" id="2528000"/>
    <lineage>
        <taxon>Bacteria</taxon>
        <taxon>Pseudomonadati</taxon>
        <taxon>Planctomycetota</taxon>
        <taxon>Planctomycetia</taxon>
        <taxon>Pirellulales</taxon>
        <taxon>Lacipirellulaceae</taxon>
        <taxon>Botrimarina</taxon>
    </lineage>
</organism>
<evidence type="ECO:0000259" key="16">
    <source>
        <dbReference type="PROSITE" id="PS50880"/>
    </source>
</evidence>
<dbReference type="NCBIfam" id="TIGR01391">
    <property type="entry name" value="dnaG"/>
    <property type="match status" value="1"/>
</dbReference>
<evidence type="ECO:0000256" key="14">
    <source>
        <dbReference type="PIRSR" id="PIRSR002811-1"/>
    </source>
</evidence>
<evidence type="ECO:0000256" key="13">
    <source>
        <dbReference type="PIRNR" id="PIRNR002811"/>
    </source>
</evidence>
<keyword evidence="10 12" id="KW-0238">DNA-binding</keyword>
<comment type="function">
    <text evidence="12 13">RNA polymerase that catalyzes the synthesis of short RNA molecules used as primers for DNA polymerase during DNA replication.</text>
</comment>
<keyword evidence="6 12" id="KW-0479">Metal-binding</keyword>
<dbReference type="RefSeq" id="WP_146571027.1">
    <property type="nucleotide sequence ID" value="NZ_SJPH01000001.1"/>
</dbReference>
<dbReference type="GO" id="GO:0008270">
    <property type="term" value="F:zinc ion binding"/>
    <property type="evidence" value="ECO:0007669"/>
    <property type="project" value="UniProtKB-UniRule"/>
</dbReference>
<keyword evidence="3 12" id="KW-0808">Transferase</keyword>
<evidence type="ECO:0000256" key="3">
    <source>
        <dbReference type="ARBA" id="ARBA00022679"/>
    </source>
</evidence>
<dbReference type="GO" id="GO:0005737">
    <property type="term" value="C:cytoplasm"/>
    <property type="evidence" value="ECO:0007669"/>
    <property type="project" value="TreeGrafter"/>
</dbReference>
<keyword evidence="8 12" id="KW-0862">Zinc</keyword>
<dbReference type="Pfam" id="PF01807">
    <property type="entry name" value="Zn_ribbon_DnaG"/>
    <property type="match status" value="1"/>
</dbReference>
<dbReference type="GO" id="GO:0006269">
    <property type="term" value="P:DNA replication, synthesis of primer"/>
    <property type="evidence" value="ECO:0007669"/>
    <property type="project" value="UniProtKB-UniRule"/>
</dbReference>
<keyword evidence="9" id="KW-0460">Magnesium</keyword>
<dbReference type="PANTHER" id="PTHR30313">
    <property type="entry name" value="DNA PRIMASE"/>
    <property type="match status" value="1"/>
</dbReference>
<dbReference type="CDD" id="cd03364">
    <property type="entry name" value="TOPRIM_DnaG_primases"/>
    <property type="match status" value="1"/>
</dbReference>
<dbReference type="EMBL" id="SJPH01000001">
    <property type="protein sequence ID" value="TWT48739.1"/>
    <property type="molecule type" value="Genomic_DNA"/>
</dbReference>
<dbReference type="Pfam" id="PF08275">
    <property type="entry name" value="DNAG_N"/>
    <property type="match status" value="1"/>
</dbReference>
<dbReference type="Gene3D" id="3.90.580.10">
    <property type="entry name" value="Zinc finger, CHC2-type domain"/>
    <property type="match status" value="1"/>
</dbReference>
<evidence type="ECO:0000256" key="12">
    <source>
        <dbReference type="HAMAP-Rule" id="MF_00974"/>
    </source>
</evidence>
<dbReference type="SMART" id="SM00493">
    <property type="entry name" value="TOPRIM"/>
    <property type="match status" value="1"/>
</dbReference>